<dbReference type="PANTHER" id="PTHR11963:SF48">
    <property type="entry name" value="DIPEPTIDASE B, ISOFORM A"/>
    <property type="match status" value="1"/>
</dbReference>
<comment type="similarity">
    <text evidence="1">Belongs to the peptidase M17 family.</text>
</comment>
<protein>
    <recommendedName>
        <fullName evidence="5">Cytosol aminopeptidase domain-containing protein</fullName>
    </recommendedName>
</protein>
<dbReference type="GO" id="GO:0006508">
    <property type="term" value="P:proteolysis"/>
    <property type="evidence" value="ECO:0007669"/>
    <property type="project" value="UniProtKB-KW"/>
</dbReference>
<evidence type="ECO:0000256" key="3">
    <source>
        <dbReference type="ARBA" id="ARBA00022670"/>
    </source>
</evidence>
<sequence>MTVRVSICSVTADTSSFSASVDAFKTVLLIGEKAQLIEPNAIPLVVLGLSADFIAPISDGTTETITSYVAGKTITAAVFSDKRTRNVGPVRADAIQDVVSKNSGKDGNVAIVVRLQSEIQILPAALAIARAFPIYVRKQKTAAERTVNVYFVVANGAESVNIAKIQIVADAVREAAELVDTPPNELNPTTYVNFVRKVWAERLEATGVTLTVIQGKELEERGYGGIWNVGKGSENLPALVVLSHVPEGAKKSVAWVGKGITFDTGGLSIKISGAMCNMKTDMGGSAGVFEGFIATVLNGVNKNFSLHAILCIAENSVDERSYRVDDIITAYSGKTVEINNTDAEGRLCLMDGVAHACKHLNPDVIVDMATLTGAQTYATGAKHAGLVSNSADFEHLMVSAGKASGDLAFPMLYCPEFISVENVMPSKVADMTNIPGNLGDRTNAPSAGAGLFVQSHLSPEEKWLESGDGMWCHVDMAFPSRTAGRATGYGVGILYSVAESLNS</sequence>
<dbReference type="AlphaFoldDB" id="A0AAD5SQ86"/>
<evidence type="ECO:0000313" key="7">
    <source>
        <dbReference type="Proteomes" id="UP001211907"/>
    </source>
</evidence>
<feature type="non-terminal residue" evidence="6">
    <location>
        <position position="1"/>
    </location>
</feature>
<reference evidence="6" key="1">
    <citation type="submission" date="2020-05" db="EMBL/GenBank/DDBJ databases">
        <title>Phylogenomic resolution of chytrid fungi.</title>
        <authorList>
            <person name="Stajich J.E."/>
            <person name="Amses K."/>
            <person name="Simmons R."/>
            <person name="Seto K."/>
            <person name="Myers J."/>
            <person name="Bonds A."/>
            <person name="Quandt C.A."/>
            <person name="Barry K."/>
            <person name="Liu P."/>
            <person name="Grigoriev I."/>
            <person name="Longcore J.E."/>
            <person name="James T.Y."/>
        </authorList>
    </citation>
    <scope>NUCLEOTIDE SEQUENCE</scope>
    <source>
        <strain evidence="6">JEL0513</strain>
    </source>
</reference>
<dbReference type="PROSITE" id="PS00631">
    <property type="entry name" value="CYTOSOL_AP"/>
    <property type="match status" value="1"/>
</dbReference>
<dbReference type="EMBL" id="JADGJH010003686">
    <property type="protein sequence ID" value="KAJ3089404.1"/>
    <property type="molecule type" value="Genomic_DNA"/>
</dbReference>
<proteinExistence type="inferred from homology"/>
<dbReference type="CDD" id="cd00433">
    <property type="entry name" value="Peptidase_M17"/>
    <property type="match status" value="1"/>
</dbReference>
<evidence type="ECO:0000313" key="6">
    <source>
        <dbReference type="EMBL" id="KAJ3089404.1"/>
    </source>
</evidence>
<accession>A0AAD5SQ86</accession>
<evidence type="ECO:0000259" key="5">
    <source>
        <dbReference type="PROSITE" id="PS00631"/>
    </source>
</evidence>
<dbReference type="PANTHER" id="PTHR11963">
    <property type="entry name" value="LEUCINE AMINOPEPTIDASE-RELATED"/>
    <property type="match status" value="1"/>
</dbReference>
<keyword evidence="7" id="KW-1185">Reference proteome</keyword>
<dbReference type="Gene3D" id="3.40.50.10590">
    <property type="entry name" value="Zn-dependent exopeptidases"/>
    <property type="match status" value="1"/>
</dbReference>
<feature type="domain" description="Cytosol aminopeptidase" evidence="5">
    <location>
        <begin position="340"/>
        <end position="347"/>
    </location>
</feature>
<dbReference type="Pfam" id="PF00883">
    <property type="entry name" value="Peptidase_M17"/>
    <property type="match status" value="1"/>
</dbReference>
<dbReference type="GO" id="GO:0030145">
    <property type="term" value="F:manganese ion binding"/>
    <property type="evidence" value="ECO:0007669"/>
    <property type="project" value="InterPro"/>
</dbReference>
<evidence type="ECO:0000256" key="2">
    <source>
        <dbReference type="ARBA" id="ARBA00022438"/>
    </source>
</evidence>
<dbReference type="Gene3D" id="3.40.630.10">
    <property type="entry name" value="Zn peptidases"/>
    <property type="match status" value="1"/>
</dbReference>
<dbReference type="PRINTS" id="PR00481">
    <property type="entry name" value="LAMNOPPTDASE"/>
</dbReference>
<gene>
    <name evidence="6" type="ORF">HK100_007758</name>
</gene>
<dbReference type="InterPro" id="IPR011356">
    <property type="entry name" value="Leucine_aapep/pepB"/>
</dbReference>
<dbReference type="InterPro" id="IPR000819">
    <property type="entry name" value="Peptidase_M17_C"/>
</dbReference>
<organism evidence="6 7">
    <name type="scientific">Physocladia obscura</name>
    <dbReference type="NCBI Taxonomy" id="109957"/>
    <lineage>
        <taxon>Eukaryota</taxon>
        <taxon>Fungi</taxon>
        <taxon>Fungi incertae sedis</taxon>
        <taxon>Chytridiomycota</taxon>
        <taxon>Chytridiomycota incertae sedis</taxon>
        <taxon>Chytridiomycetes</taxon>
        <taxon>Chytridiales</taxon>
        <taxon>Chytriomycetaceae</taxon>
        <taxon>Physocladia</taxon>
    </lineage>
</organism>
<name>A0AAD5SQ86_9FUNG</name>
<keyword evidence="2" id="KW-0031">Aminopeptidase</keyword>
<dbReference type="SUPFAM" id="SSF53187">
    <property type="entry name" value="Zn-dependent exopeptidases"/>
    <property type="match status" value="1"/>
</dbReference>
<keyword evidence="3" id="KW-0645">Protease</keyword>
<dbReference type="Proteomes" id="UP001211907">
    <property type="component" value="Unassembled WGS sequence"/>
</dbReference>
<dbReference type="GO" id="GO:0070006">
    <property type="term" value="F:metalloaminopeptidase activity"/>
    <property type="evidence" value="ECO:0007669"/>
    <property type="project" value="InterPro"/>
</dbReference>
<dbReference type="GO" id="GO:0005737">
    <property type="term" value="C:cytoplasm"/>
    <property type="evidence" value="ECO:0007669"/>
    <property type="project" value="InterPro"/>
</dbReference>
<comment type="caution">
    <text evidence="6">The sequence shown here is derived from an EMBL/GenBank/DDBJ whole genome shotgun (WGS) entry which is preliminary data.</text>
</comment>
<evidence type="ECO:0000256" key="1">
    <source>
        <dbReference type="ARBA" id="ARBA00009528"/>
    </source>
</evidence>
<keyword evidence="4" id="KW-0378">Hydrolase</keyword>
<evidence type="ECO:0000256" key="4">
    <source>
        <dbReference type="ARBA" id="ARBA00022801"/>
    </source>
</evidence>